<evidence type="ECO:0000313" key="7">
    <source>
        <dbReference type="Proteomes" id="UP000095463"/>
    </source>
</evidence>
<dbReference type="OrthoDB" id="9808698at2"/>
<dbReference type="InterPro" id="IPR011663">
    <property type="entry name" value="UTRA"/>
</dbReference>
<dbReference type="GO" id="GO:0045892">
    <property type="term" value="P:negative regulation of DNA-templated transcription"/>
    <property type="evidence" value="ECO:0007669"/>
    <property type="project" value="UniProtKB-UniRule"/>
</dbReference>
<dbReference type="RefSeq" id="WP_069907788.1">
    <property type="nucleotide sequence ID" value="NZ_LAJE02000033.1"/>
</dbReference>
<evidence type="ECO:0000256" key="1">
    <source>
        <dbReference type="ARBA" id="ARBA00023015"/>
    </source>
</evidence>
<dbReference type="PANTHER" id="PTHR44846:SF16">
    <property type="entry name" value="TRANSCRIPTIONAL REGULATOR PHNF-RELATED"/>
    <property type="match status" value="1"/>
</dbReference>
<accession>A0A1E5XWX3</accession>
<dbReference type="SMART" id="SM00345">
    <property type="entry name" value="HTH_GNTR"/>
    <property type="match status" value="1"/>
</dbReference>
<dbReference type="Pfam" id="PF07702">
    <property type="entry name" value="UTRA"/>
    <property type="match status" value="1"/>
</dbReference>
<evidence type="ECO:0000259" key="5">
    <source>
        <dbReference type="PROSITE" id="PS50949"/>
    </source>
</evidence>
<dbReference type="Gene3D" id="3.40.1410.10">
    <property type="entry name" value="Chorismate lyase-like"/>
    <property type="match status" value="1"/>
</dbReference>
<dbReference type="Proteomes" id="UP000095463">
    <property type="component" value="Unassembled WGS sequence"/>
</dbReference>
<dbReference type="GO" id="GO:0006547">
    <property type="term" value="P:L-histidine metabolic process"/>
    <property type="evidence" value="ECO:0007669"/>
    <property type="project" value="UniProtKB-UniRule"/>
</dbReference>
<sequence length="248" mass="26940">MSVSTLVTAERDTEAGTLHQRILNDIEGKIVSGEWPIGHRIPFEVDLAREYGCSRMTVNKVLTQLARAGLIERVKKSGSFVSQPHTQSAVLEISDIRKEVESLKLPYAFNVPRVAKRKAQGADRLLLDVPVGTAILDITCVHLAGGKPFCLEQRLINLSSVEGVDQADFTKIPPGQWLLSQVPWSSAEHRIHAAAADATTAEQLGIAQGTACLVIERRTWSAGAAVTQVRLTYPGDRHALVATFTPSS</sequence>
<evidence type="ECO:0000256" key="2">
    <source>
        <dbReference type="ARBA" id="ARBA00023125"/>
    </source>
</evidence>
<dbReference type="EMBL" id="LAJE02000033">
    <property type="protein sequence ID" value="OEO33087.1"/>
    <property type="molecule type" value="Genomic_DNA"/>
</dbReference>
<dbReference type="PANTHER" id="PTHR44846">
    <property type="entry name" value="MANNOSYL-D-GLYCERATE TRANSPORT/METABOLISM SYSTEM REPRESSOR MNGR-RELATED"/>
    <property type="match status" value="1"/>
</dbReference>
<dbReference type="InterPro" id="IPR000524">
    <property type="entry name" value="Tscrpt_reg_HTH_GntR"/>
</dbReference>
<dbReference type="InterPro" id="IPR036388">
    <property type="entry name" value="WH-like_DNA-bd_sf"/>
</dbReference>
<dbReference type="SUPFAM" id="SSF46785">
    <property type="entry name" value="Winged helix' DNA-binding domain"/>
    <property type="match status" value="1"/>
</dbReference>
<protein>
    <recommendedName>
        <fullName evidence="4">Histidine utilization repressor</fullName>
    </recommendedName>
</protein>
<dbReference type="GO" id="GO:0003677">
    <property type="term" value="F:DNA binding"/>
    <property type="evidence" value="ECO:0007669"/>
    <property type="project" value="UniProtKB-UniRule"/>
</dbReference>
<organism evidence="6 7">
    <name type="scientific">Devosia insulae DS-56</name>
    <dbReference type="NCBI Taxonomy" id="1116389"/>
    <lineage>
        <taxon>Bacteria</taxon>
        <taxon>Pseudomonadati</taxon>
        <taxon>Pseudomonadota</taxon>
        <taxon>Alphaproteobacteria</taxon>
        <taxon>Hyphomicrobiales</taxon>
        <taxon>Devosiaceae</taxon>
        <taxon>Devosia</taxon>
    </lineage>
</organism>
<dbReference type="AlphaFoldDB" id="A0A1E5XWX3"/>
<dbReference type="InterPro" id="IPR036390">
    <property type="entry name" value="WH_DNA-bd_sf"/>
</dbReference>
<dbReference type="PROSITE" id="PS50949">
    <property type="entry name" value="HTH_GNTR"/>
    <property type="match status" value="1"/>
</dbReference>
<name>A0A1E5XWX3_9HYPH</name>
<dbReference type="InterPro" id="IPR028978">
    <property type="entry name" value="Chorismate_lyase_/UTRA_dom_sf"/>
</dbReference>
<gene>
    <name evidence="6" type="ORF">VW23_008340</name>
</gene>
<dbReference type="InterPro" id="IPR010248">
    <property type="entry name" value="His_ut_repres"/>
</dbReference>
<comment type="caution">
    <text evidence="6">The sequence shown here is derived from an EMBL/GenBank/DDBJ whole genome shotgun (WGS) entry which is preliminary data.</text>
</comment>
<dbReference type="SUPFAM" id="SSF64288">
    <property type="entry name" value="Chorismate lyase-like"/>
    <property type="match status" value="1"/>
</dbReference>
<dbReference type="Pfam" id="PF00392">
    <property type="entry name" value="GntR"/>
    <property type="match status" value="1"/>
</dbReference>
<evidence type="ECO:0000256" key="4">
    <source>
        <dbReference type="NCBIfam" id="TIGR02018"/>
    </source>
</evidence>
<dbReference type="NCBIfam" id="TIGR02018">
    <property type="entry name" value="his_ut_repres"/>
    <property type="match status" value="1"/>
</dbReference>
<dbReference type="Gene3D" id="1.10.10.10">
    <property type="entry name" value="Winged helix-like DNA-binding domain superfamily/Winged helix DNA-binding domain"/>
    <property type="match status" value="1"/>
</dbReference>
<dbReference type="GO" id="GO:0003700">
    <property type="term" value="F:DNA-binding transcription factor activity"/>
    <property type="evidence" value="ECO:0007669"/>
    <property type="project" value="UniProtKB-UniRule"/>
</dbReference>
<keyword evidence="2" id="KW-0238">DNA-binding</keyword>
<evidence type="ECO:0000313" key="6">
    <source>
        <dbReference type="EMBL" id="OEO33087.1"/>
    </source>
</evidence>
<evidence type="ECO:0000256" key="3">
    <source>
        <dbReference type="ARBA" id="ARBA00023163"/>
    </source>
</evidence>
<proteinExistence type="predicted"/>
<dbReference type="SMART" id="SM00866">
    <property type="entry name" value="UTRA"/>
    <property type="match status" value="1"/>
</dbReference>
<keyword evidence="3" id="KW-0804">Transcription</keyword>
<keyword evidence="7" id="KW-1185">Reference proteome</keyword>
<keyword evidence="1" id="KW-0805">Transcription regulation</keyword>
<reference evidence="6 7" key="1">
    <citation type="journal article" date="2015" name="Genome Announc.">
        <title>Genome Assemblies of Three Soil-Associated Devosia species: D. insulae, D. limi, and D. soli.</title>
        <authorList>
            <person name="Hassan Y.I."/>
            <person name="Lepp D."/>
            <person name="Zhou T."/>
        </authorList>
    </citation>
    <scope>NUCLEOTIDE SEQUENCE [LARGE SCALE GENOMIC DNA]</scope>
    <source>
        <strain evidence="6 7">DS-56</strain>
    </source>
</reference>
<feature type="domain" description="HTH gntR-type" evidence="5">
    <location>
        <begin position="16"/>
        <end position="84"/>
    </location>
</feature>
<dbReference type="CDD" id="cd07377">
    <property type="entry name" value="WHTH_GntR"/>
    <property type="match status" value="1"/>
</dbReference>
<dbReference type="PRINTS" id="PR00035">
    <property type="entry name" value="HTHGNTR"/>
</dbReference>
<dbReference type="InterPro" id="IPR050679">
    <property type="entry name" value="Bact_HTH_transcr_reg"/>
</dbReference>